<dbReference type="SUPFAM" id="SSF143631">
    <property type="entry name" value="ApbE-like"/>
    <property type="match status" value="1"/>
</dbReference>
<dbReference type="Gene3D" id="3.10.520.10">
    <property type="entry name" value="ApbE-like domains"/>
    <property type="match status" value="1"/>
</dbReference>
<evidence type="ECO:0000256" key="7">
    <source>
        <dbReference type="ARBA" id="ARBA00022827"/>
    </source>
</evidence>
<keyword evidence="5 12" id="KW-0808">Transferase</keyword>
<sequence length="330" mass="34810">MPLLERLPLGDATAQWSRWSTTVRLVVADPSVLGTAREVVEAELDLVEAAASRFHDSELARLRPGARQRISPLLRHLLEEALRAAERTGGDVDPALGGPLGALGYDRDLDEVVLRAPRGDYAIPARTVQRVPFSWRDVELHPADDGGAELLLPPGLLLDLGATAKACAADLAAARIATTCGTGVLLALGGDVATAGEPVEGGWSVLVQDGEHEPAAVVTLPEGAAVASSSTRSRRWRHGTRELHHILDPRTLLPAEPYWRTVSVVADSTVAANTASTAAIVRGAAALDAFARAGTTARLVDRSGAVHLTGGWPASGEQHDGEVRVVRDER</sequence>
<dbReference type="InterPro" id="IPR003374">
    <property type="entry name" value="ApbE-like_sf"/>
</dbReference>
<dbReference type="InterPro" id="IPR024932">
    <property type="entry name" value="ApbE"/>
</dbReference>
<evidence type="ECO:0000256" key="5">
    <source>
        <dbReference type="ARBA" id="ARBA00022679"/>
    </source>
</evidence>
<organism evidence="12 13">
    <name type="scientific">Kineococcus gynurae</name>
    <dbReference type="NCBI Taxonomy" id="452979"/>
    <lineage>
        <taxon>Bacteria</taxon>
        <taxon>Bacillati</taxon>
        <taxon>Actinomycetota</taxon>
        <taxon>Actinomycetes</taxon>
        <taxon>Kineosporiales</taxon>
        <taxon>Kineosporiaceae</taxon>
        <taxon>Kineococcus</taxon>
    </lineage>
</organism>
<dbReference type="EC" id="2.7.1.180" evidence="2"/>
<gene>
    <name evidence="12" type="ORF">ACFFVI_02740</name>
</gene>
<dbReference type="EMBL" id="JBHMDM010000001">
    <property type="protein sequence ID" value="MFB9375877.1"/>
    <property type="molecule type" value="Genomic_DNA"/>
</dbReference>
<evidence type="ECO:0000256" key="10">
    <source>
        <dbReference type="ARBA" id="ARBA00048540"/>
    </source>
</evidence>
<keyword evidence="13" id="KW-1185">Reference proteome</keyword>
<dbReference type="PANTHER" id="PTHR30040:SF2">
    <property type="entry name" value="FAD:PROTEIN FMN TRANSFERASE"/>
    <property type="match status" value="1"/>
</dbReference>
<evidence type="ECO:0000256" key="4">
    <source>
        <dbReference type="ARBA" id="ARBA00022630"/>
    </source>
</evidence>
<feature type="compositionally biased region" description="Basic and acidic residues" evidence="11">
    <location>
        <begin position="317"/>
        <end position="330"/>
    </location>
</feature>
<dbReference type="GO" id="GO:0016740">
    <property type="term" value="F:transferase activity"/>
    <property type="evidence" value="ECO:0007669"/>
    <property type="project" value="UniProtKB-KW"/>
</dbReference>
<keyword evidence="4" id="KW-0285">Flavoprotein</keyword>
<reference evidence="12 13" key="1">
    <citation type="submission" date="2024-09" db="EMBL/GenBank/DDBJ databases">
        <authorList>
            <person name="Sun Q."/>
            <person name="Mori K."/>
        </authorList>
    </citation>
    <scope>NUCLEOTIDE SEQUENCE [LARGE SCALE GENOMIC DNA]</scope>
    <source>
        <strain evidence="12 13">TISTR 1856</strain>
    </source>
</reference>
<keyword evidence="8" id="KW-0460">Magnesium</keyword>
<evidence type="ECO:0000256" key="9">
    <source>
        <dbReference type="ARBA" id="ARBA00031306"/>
    </source>
</evidence>
<accession>A0ABV5LP79</accession>
<evidence type="ECO:0000313" key="12">
    <source>
        <dbReference type="EMBL" id="MFB9375877.1"/>
    </source>
</evidence>
<keyword evidence="7" id="KW-0274">FAD</keyword>
<proteinExistence type="predicted"/>
<dbReference type="RefSeq" id="WP_380139770.1">
    <property type="nucleotide sequence ID" value="NZ_JBHLUI010000012.1"/>
</dbReference>
<evidence type="ECO:0000256" key="1">
    <source>
        <dbReference type="ARBA" id="ARBA00001946"/>
    </source>
</evidence>
<dbReference type="Proteomes" id="UP001589748">
    <property type="component" value="Unassembled WGS sequence"/>
</dbReference>
<comment type="catalytic activity">
    <reaction evidence="10">
        <text>L-threonyl-[protein] + FAD = FMN-L-threonyl-[protein] + AMP + H(+)</text>
        <dbReference type="Rhea" id="RHEA:36847"/>
        <dbReference type="Rhea" id="RHEA-COMP:11060"/>
        <dbReference type="Rhea" id="RHEA-COMP:11061"/>
        <dbReference type="ChEBI" id="CHEBI:15378"/>
        <dbReference type="ChEBI" id="CHEBI:30013"/>
        <dbReference type="ChEBI" id="CHEBI:57692"/>
        <dbReference type="ChEBI" id="CHEBI:74257"/>
        <dbReference type="ChEBI" id="CHEBI:456215"/>
        <dbReference type="EC" id="2.7.1.180"/>
    </reaction>
</comment>
<evidence type="ECO:0000256" key="3">
    <source>
        <dbReference type="ARBA" id="ARBA00016337"/>
    </source>
</evidence>
<evidence type="ECO:0000256" key="2">
    <source>
        <dbReference type="ARBA" id="ARBA00011955"/>
    </source>
</evidence>
<keyword evidence="6" id="KW-0479">Metal-binding</keyword>
<evidence type="ECO:0000313" key="13">
    <source>
        <dbReference type="Proteomes" id="UP001589748"/>
    </source>
</evidence>
<name>A0ABV5LP79_9ACTN</name>
<evidence type="ECO:0000256" key="11">
    <source>
        <dbReference type="SAM" id="MobiDB-lite"/>
    </source>
</evidence>
<feature type="region of interest" description="Disordered" evidence="11">
    <location>
        <begin position="310"/>
        <end position="330"/>
    </location>
</feature>
<evidence type="ECO:0000256" key="6">
    <source>
        <dbReference type="ARBA" id="ARBA00022723"/>
    </source>
</evidence>
<dbReference type="Pfam" id="PF02424">
    <property type="entry name" value="ApbE"/>
    <property type="match status" value="1"/>
</dbReference>
<dbReference type="PANTHER" id="PTHR30040">
    <property type="entry name" value="THIAMINE BIOSYNTHESIS LIPOPROTEIN APBE"/>
    <property type="match status" value="1"/>
</dbReference>
<comment type="caution">
    <text evidence="12">The sequence shown here is derived from an EMBL/GenBank/DDBJ whole genome shotgun (WGS) entry which is preliminary data.</text>
</comment>
<evidence type="ECO:0000256" key="8">
    <source>
        <dbReference type="ARBA" id="ARBA00022842"/>
    </source>
</evidence>
<comment type="cofactor">
    <cofactor evidence="1">
        <name>Mg(2+)</name>
        <dbReference type="ChEBI" id="CHEBI:18420"/>
    </cofactor>
</comment>
<protein>
    <recommendedName>
        <fullName evidence="3">FAD:protein FMN transferase</fullName>
        <ecNumber evidence="2">2.7.1.180</ecNumber>
    </recommendedName>
    <alternativeName>
        <fullName evidence="9">Flavin transferase</fullName>
    </alternativeName>
</protein>